<feature type="domain" description="DUF2281" evidence="1">
    <location>
        <begin position="5"/>
        <end position="68"/>
    </location>
</feature>
<dbReference type="OrthoDB" id="9801704at2"/>
<reference evidence="2 3" key="1">
    <citation type="submission" date="2016-01" db="EMBL/GenBank/DDBJ databases">
        <authorList>
            <person name="Oliw E.H."/>
        </authorList>
    </citation>
    <scope>NUCLEOTIDE SEQUENCE [LARGE SCALE GENOMIC DNA]</scope>
    <source>
        <strain evidence="2 3">DY10</strain>
    </source>
</reference>
<dbReference type="Pfam" id="PF10047">
    <property type="entry name" value="DUF2281"/>
    <property type="match status" value="1"/>
</dbReference>
<organism evidence="2 3">
    <name type="scientific">Spirosoma montaniterrae</name>
    <dbReference type="NCBI Taxonomy" id="1178516"/>
    <lineage>
        <taxon>Bacteria</taxon>
        <taxon>Pseudomonadati</taxon>
        <taxon>Bacteroidota</taxon>
        <taxon>Cytophagia</taxon>
        <taxon>Cytophagales</taxon>
        <taxon>Cytophagaceae</taxon>
        <taxon>Spirosoma</taxon>
    </lineage>
</organism>
<sequence>MTYVQLYQKYQTLPPDRQAEVADFVEFLTTRVSPPQATPKKTPVFGSARGQFVIRPDFDAHLEDFADYQ</sequence>
<dbReference type="Proteomes" id="UP000187941">
    <property type="component" value="Chromosome"/>
</dbReference>
<dbReference type="EMBL" id="CP014263">
    <property type="protein sequence ID" value="AQG78756.1"/>
    <property type="molecule type" value="Genomic_DNA"/>
</dbReference>
<protein>
    <recommendedName>
        <fullName evidence="1">DUF2281 domain-containing protein</fullName>
    </recommendedName>
</protein>
<evidence type="ECO:0000313" key="3">
    <source>
        <dbReference type="Proteomes" id="UP000187941"/>
    </source>
</evidence>
<name>A0A1P9WTN6_9BACT</name>
<dbReference type="KEGG" id="smon:AWR27_05090"/>
<keyword evidence="3" id="KW-1185">Reference proteome</keyword>
<evidence type="ECO:0000313" key="2">
    <source>
        <dbReference type="EMBL" id="AQG78756.1"/>
    </source>
</evidence>
<dbReference type="AlphaFoldDB" id="A0A1P9WTN6"/>
<accession>A0A1P9WTN6</accession>
<proteinExistence type="predicted"/>
<dbReference type="RefSeq" id="WP_077130199.1">
    <property type="nucleotide sequence ID" value="NZ_CP014263.1"/>
</dbReference>
<dbReference type="STRING" id="1178516.AWR27_05090"/>
<dbReference type="InterPro" id="IPR018739">
    <property type="entry name" value="DUF2281"/>
</dbReference>
<gene>
    <name evidence="2" type="ORF">AWR27_05090</name>
</gene>
<evidence type="ECO:0000259" key="1">
    <source>
        <dbReference type="Pfam" id="PF10047"/>
    </source>
</evidence>